<evidence type="ECO:0000256" key="1">
    <source>
        <dbReference type="ARBA" id="ARBA00004956"/>
    </source>
</evidence>
<keyword evidence="3 10" id="KW-0808">Transferase</keyword>
<evidence type="ECO:0000256" key="3">
    <source>
        <dbReference type="ARBA" id="ARBA00022679"/>
    </source>
</evidence>
<feature type="domain" description="CoA carboxyltransferase C-terminal" evidence="11">
    <location>
        <begin position="40"/>
        <end position="292"/>
    </location>
</feature>
<evidence type="ECO:0000256" key="9">
    <source>
        <dbReference type="ARBA" id="ARBA00049152"/>
    </source>
</evidence>
<dbReference type="SUPFAM" id="SSF52096">
    <property type="entry name" value="ClpP/crotonase"/>
    <property type="match status" value="1"/>
</dbReference>
<dbReference type="InterPro" id="IPR001095">
    <property type="entry name" value="Acetyl_CoA_COase_a_su"/>
</dbReference>
<dbReference type="PANTHER" id="PTHR42853">
    <property type="entry name" value="ACETYL-COENZYME A CARBOXYLASE CARBOXYL TRANSFERASE SUBUNIT ALPHA"/>
    <property type="match status" value="1"/>
</dbReference>
<dbReference type="PROSITE" id="PS50989">
    <property type="entry name" value="COA_CT_CTER"/>
    <property type="match status" value="1"/>
</dbReference>
<comment type="pathway">
    <text evidence="1 10">Lipid metabolism; malonyl-CoA biosynthesis; malonyl-CoA from acetyl-CoA: step 1/1.</text>
</comment>
<dbReference type="GO" id="GO:0009317">
    <property type="term" value="C:acetyl-CoA carboxylase complex"/>
    <property type="evidence" value="ECO:0007669"/>
    <property type="project" value="InterPro"/>
</dbReference>
<dbReference type="PANTHER" id="PTHR42853:SF3">
    <property type="entry name" value="ACETYL-COENZYME A CARBOXYLASE CARBOXYL TRANSFERASE SUBUNIT ALPHA, CHLOROPLASTIC"/>
    <property type="match status" value="1"/>
</dbReference>
<keyword evidence="8 10" id="KW-0275">Fatty acid biosynthesis</keyword>
<proteinExistence type="inferred from homology"/>
<evidence type="ECO:0000256" key="10">
    <source>
        <dbReference type="HAMAP-Rule" id="MF_00823"/>
    </source>
</evidence>
<dbReference type="EC" id="2.1.3.15" evidence="10"/>
<evidence type="ECO:0000256" key="7">
    <source>
        <dbReference type="ARBA" id="ARBA00023098"/>
    </source>
</evidence>
<keyword evidence="4 10" id="KW-0547">Nucleotide-binding</keyword>
<dbReference type="GO" id="GO:2001295">
    <property type="term" value="P:malonyl-CoA biosynthetic process"/>
    <property type="evidence" value="ECO:0007669"/>
    <property type="project" value="UniProtKB-UniRule"/>
</dbReference>
<evidence type="ECO:0000256" key="6">
    <source>
        <dbReference type="ARBA" id="ARBA00022840"/>
    </source>
</evidence>
<organism evidence="12 13">
    <name type="scientific">SAR86 cluster bacterium</name>
    <dbReference type="NCBI Taxonomy" id="2030880"/>
    <lineage>
        <taxon>Bacteria</taxon>
        <taxon>Pseudomonadati</taxon>
        <taxon>Pseudomonadota</taxon>
        <taxon>Gammaproteobacteria</taxon>
        <taxon>SAR86 cluster</taxon>
    </lineage>
</organism>
<keyword evidence="5 10" id="KW-0276">Fatty acid metabolism</keyword>
<keyword evidence="7 10" id="KW-0443">Lipid metabolism</keyword>
<dbReference type="NCBIfam" id="NF004344">
    <property type="entry name" value="PRK05724.1"/>
    <property type="match status" value="1"/>
</dbReference>
<dbReference type="AlphaFoldDB" id="A0A368BKR7"/>
<comment type="catalytic activity">
    <reaction evidence="9 10">
        <text>N(6)-carboxybiotinyl-L-lysyl-[protein] + acetyl-CoA = N(6)-biotinyl-L-lysyl-[protein] + malonyl-CoA</text>
        <dbReference type="Rhea" id="RHEA:54728"/>
        <dbReference type="Rhea" id="RHEA-COMP:10505"/>
        <dbReference type="Rhea" id="RHEA-COMP:10506"/>
        <dbReference type="ChEBI" id="CHEBI:57288"/>
        <dbReference type="ChEBI" id="CHEBI:57384"/>
        <dbReference type="ChEBI" id="CHEBI:83144"/>
        <dbReference type="ChEBI" id="CHEBI:83145"/>
        <dbReference type="EC" id="2.1.3.15"/>
    </reaction>
</comment>
<evidence type="ECO:0000256" key="8">
    <source>
        <dbReference type="ARBA" id="ARBA00023160"/>
    </source>
</evidence>
<dbReference type="GO" id="GO:0003989">
    <property type="term" value="F:acetyl-CoA carboxylase activity"/>
    <property type="evidence" value="ECO:0007669"/>
    <property type="project" value="InterPro"/>
</dbReference>
<dbReference type="GO" id="GO:0005524">
    <property type="term" value="F:ATP binding"/>
    <property type="evidence" value="ECO:0007669"/>
    <property type="project" value="UniProtKB-KW"/>
</dbReference>
<dbReference type="NCBIfam" id="NF041504">
    <property type="entry name" value="AccA_sub"/>
    <property type="match status" value="1"/>
</dbReference>
<dbReference type="Pfam" id="PF03255">
    <property type="entry name" value="ACCA"/>
    <property type="match status" value="1"/>
</dbReference>
<evidence type="ECO:0000256" key="4">
    <source>
        <dbReference type="ARBA" id="ARBA00022741"/>
    </source>
</evidence>
<protein>
    <recommendedName>
        <fullName evidence="10">Acetyl-coenzyme A carboxylase carboxyl transferase subunit alpha</fullName>
        <shortName evidence="10">ACCase subunit alpha</shortName>
        <shortName evidence="10">Acetyl-CoA carboxylase carboxyltransferase subunit alpha</shortName>
        <ecNumber evidence="10">2.1.3.15</ecNumber>
    </recommendedName>
</protein>
<evidence type="ECO:0000259" key="11">
    <source>
        <dbReference type="PROSITE" id="PS50989"/>
    </source>
</evidence>
<comment type="subcellular location">
    <subcellularLocation>
        <location evidence="10">Cytoplasm</location>
    </subcellularLocation>
</comment>
<dbReference type="UniPathway" id="UPA00655">
    <property type="reaction ID" value="UER00711"/>
</dbReference>
<dbReference type="GO" id="GO:0006633">
    <property type="term" value="P:fatty acid biosynthetic process"/>
    <property type="evidence" value="ECO:0007669"/>
    <property type="project" value="UniProtKB-KW"/>
</dbReference>
<dbReference type="InterPro" id="IPR011763">
    <property type="entry name" value="COA_CT_C"/>
</dbReference>
<evidence type="ECO:0000256" key="5">
    <source>
        <dbReference type="ARBA" id="ARBA00022832"/>
    </source>
</evidence>
<comment type="caution">
    <text evidence="12">The sequence shown here is derived from an EMBL/GenBank/DDBJ whole genome shotgun (WGS) entry which is preliminary data.</text>
</comment>
<dbReference type="EMBL" id="QOPD01000006">
    <property type="protein sequence ID" value="RCL37903.1"/>
    <property type="molecule type" value="Genomic_DNA"/>
</dbReference>
<dbReference type="NCBIfam" id="TIGR00513">
    <property type="entry name" value="accA"/>
    <property type="match status" value="1"/>
</dbReference>
<sequence length="314" mass="34841">MMDQHLDFEQPIYTCLEKIEELKKAVPAPENLSGQLNQLQIEAEKETAKIYKNLSPWQKVLVARHPNRPHTIDYINNVFDGFEELHGDRLGDDDKAIVGGMAFLDEYPVVVIGHEKGRETEERVARNFGMPHPSGFRKANRLMELAEKFSLPLITLIDTPGAYPGVKAEHSGQHEAIAKSLEVMSDLRTPIVNLVIGEGGSGGGFGIGLADTVAMLEYSIYSVASPEACASILWRTTENAEQAAEALKLDASNLIKLEVIDKVVNEPVGGAHRNHQETYQIVKDFFLNELLALSKISLDDLTAKRYEKFMKIGS</sequence>
<comment type="similarity">
    <text evidence="10">Belongs to the AccA family.</text>
</comment>
<evidence type="ECO:0000256" key="2">
    <source>
        <dbReference type="ARBA" id="ARBA00022516"/>
    </source>
</evidence>
<keyword evidence="10" id="KW-0963">Cytoplasm</keyword>
<comment type="function">
    <text evidence="10">Component of the acetyl coenzyme A carboxylase (ACC) complex. First, biotin carboxylase catalyzes the carboxylation of biotin on its carrier protein (BCCP) and then the CO(2) group is transferred by the carboxyltransferase to acetyl-CoA to form malonyl-CoA.</text>
</comment>
<evidence type="ECO:0000313" key="13">
    <source>
        <dbReference type="Proteomes" id="UP000252147"/>
    </source>
</evidence>
<evidence type="ECO:0000313" key="12">
    <source>
        <dbReference type="EMBL" id="RCL37903.1"/>
    </source>
</evidence>
<dbReference type="HAMAP" id="MF_00823">
    <property type="entry name" value="AcetylCoA_CT_alpha"/>
    <property type="match status" value="1"/>
</dbReference>
<dbReference type="GO" id="GO:0016743">
    <property type="term" value="F:carboxyl- or carbamoyltransferase activity"/>
    <property type="evidence" value="ECO:0007669"/>
    <property type="project" value="UniProtKB-UniRule"/>
</dbReference>
<dbReference type="Gene3D" id="3.90.226.10">
    <property type="entry name" value="2-enoyl-CoA Hydratase, Chain A, domain 1"/>
    <property type="match status" value="1"/>
</dbReference>
<keyword evidence="6 10" id="KW-0067">ATP-binding</keyword>
<dbReference type="Proteomes" id="UP000252147">
    <property type="component" value="Unassembled WGS sequence"/>
</dbReference>
<name>A0A368BKR7_9GAMM</name>
<gene>
    <name evidence="10" type="primary">accA</name>
    <name evidence="12" type="ORF">DBW97_03705</name>
</gene>
<dbReference type="PRINTS" id="PR01069">
    <property type="entry name" value="ACCCTRFRASEA"/>
</dbReference>
<reference evidence="12 13" key="1">
    <citation type="journal article" date="2018" name="Microbiome">
        <title>Fine metagenomic profile of the Mediterranean stratified and mixed water columns revealed by assembly and recruitment.</title>
        <authorList>
            <person name="Haro-Moreno J.M."/>
            <person name="Lopez-Perez M."/>
            <person name="De La Torre J.R."/>
            <person name="Picazo A."/>
            <person name="Camacho A."/>
            <person name="Rodriguez-Valera F."/>
        </authorList>
    </citation>
    <scope>NUCLEOTIDE SEQUENCE [LARGE SCALE GENOMIC DNA]</scope>
    <source>
        <strain evidence="12">MED-G83</strain>
    </source>
</reference>
<comment type="subunit">
    <text evidence="10">Acetyl-CoA carboxylase is a heterohexamer composed of biotin carboxyl carrier protein (AccB), biotin carboxylase (AccC) and two subunits each of ACCase subunit alpha (AccA) and ACCase subunit beta (AccD).</text>
</comment>
<keyword evidence="2 10" id="KW-0444">Lipid biosynthesis</keyword>
<dbReference type="InterPro" id="IPR029045">
    <property type="entry name" value="ClpP/crotonase-like_dom_sf"/>
</dbReference>
<keyword evidence="12" id="KW-0436">Ligase</keyword>
<accession>A0A368BKR7</accession>